<gene>
    <name evidence="2" type="ORF">IQ247_11740</name>
</gene>
<dbReference type="Pfam" id="PF14105">
    <property type="entry name" value="DUF4278"/>
    <property type="match status" value="1"/>
</dbReference>
<evidence type="ECO:0000313" key="2">
    <source>
        <dbReference type="EMBL" id="MBE9213334.1"/>
    </source>
</evidence>
<sequence length="145" mass="16764">MPLFFLIPLFICVITGYIFKKCSDEVGYLAGLFAIISLVFSLILAPWEIQVLLLVVVLVTTKKLLQQNEYQLKFEQRGNNHHQNQTVSPSETVKKPVTRQYRGSNYQVDIVNTEFIQEEVNGKYRGTPWIIRRVKTIVDKSKKSD</sequence>
<keyword evidence="1" id="KW-1133">Transmembrane helix</keyword>
<feature type="transmembrane region" description="Helical" evidence="1">
    <location>
        <begin position="28"/>
        <end position="59"/>
    </location>
</feature>
<comment type="caution">
    <text evidence="2">The sequence shown here is derived from an EMBL/GenBank/DDBJ whole genome shotgun (WGS) entry which is preliminary data.</text>
</comment>
<dbReference type="Proteomes" id="UP000620559">
    <property type="component" value="Unassembled WGS sequence"/>
</dbReference>
<evidence type="ECO:0000256" key="1">
    <source>
        <dbReference type="SAM" id="Phobius"/>
    </source>
</evidence>
<protein>
    <submittedName>
        <fullName evidence="2">DUF4278 domain-containing protein</fullName>
    </submittedName>
</protein>
<dbReference type="EMBL" id="JADEWL010000030">
    <property type="protein sequence ID" value="MBE9213334.1"/>
    <property type="molecule type" value="Genomic_DNA"/>
</dbReference>
<dbReference type="RefSeq" id="WP_193920142.1">
    <property type="nucleotide sequence ID" value="NZ_JADEWL010000030.1"/>
</dbReference>
<keyword evidence="1" id="KW-0812">Transmembrane</keyword>
<reference evidence="2" key="1">
    <citation type="submission" date="2020-10" db="EMBL/GenBank/DDBJ databases">
        <authorList>
            <person name="Castelo-Branco R."/>
            <person name="Eusebio N."/>
            <person name="Adriana R."/>
            <person name="Vieira A."/>
            <person name="Brugerolle De Fraissinette N."/>
            <person name="Rezende De Castro R."/>
            <person name="Schneider M.P."/>
            <person name="Vasconcelos V."/>
            <person name="Leao P.N."/>
        </authorList>
    </citation>
    <scope>NUCLEOTIDE SEQUENCE</scope>
    <source>
        <strain evidence="2">LEGE 06105</strain>
    </source>
</reference>
<name>A0A8J7F856_9CYAN</name>
<dbReference type="AlphaFoldDB" id="A0A8J7F856"/>
<keyword evidence="1" id="KW-0472">Membrane</keyword>
<organism evidence="2 3">
    <name type="scientific">Plectonema cf. radiosum LEGE 06105</name>
    <dbReference type="NCBI Taxonomy" id="945769"/>
    <lineage>
        <taxon>Bacteria</taxon>
        <taxon>Bacillati</taxon>
        <taxon>Cyanobacteriota</taxon>
        <taxon>Cyanophyceae</taxon>
        <taxon>Oscillatoriophycideae</taxon>
        <taxon>Oscillatoriales</taxon>
        <taxon>Microcoleaceae</taxon>
        <taxon>Plectonema</taxon>
    </lineage>
</organism>
<accession>A0A8J7F856</accession>
<proteinExistence type="predicted"/>
<evidence type="ECO:0000313" key="3">
    <source>
        <dbReference type="Proteomes" id="UP000620559"/>
    </source>
</evidence>
<dbReference type="InterPro" id="IPR025458">
    <property type="entry name" value="DUF4278"/>
</dbReference>
<keyword evidence="3" id="KW-1185">Reference proteome</keyword>